<keyword evidence="4" id="KW-1185">Reference proteome</keyword>
<reference evidence="3 4" key="1">
    <citation type="submission" date="2016-07" db="EMBL/GenBank/DDBJ databases">
        <title>Pervasive Adenine N6-methylation of Active Genes in Fungi.</title>
        <authorList>
            <consortium name="DOE Joint Genome Institute"/>
            <person name="Mondo S.J."/>
            <person name="Dannebaum R.O."/>
            <person name="Kuo R.C."/>
            <person name="Labutti K."/>
            <person name="Haridas S."/>
            <person name="Kuo A."/>
            <person name="Salamov A."/>
            <person name="Ahrendt S.R."/>
            <person name="Lipzen A."/>
            <person name="Sullivan W."/>
            <person name="Andreopoulos W.B."/>
            <person name="Clum A."/>
            <person name="Lindquist E."/>
            <person name="Daum C."/>
            <person name="Ramamoorthy G.K."/>
            <person name="Gryganskyi A."/>
            <person name="Culley D."/>
            <person name="Magnuson J.K."/>
            <person name="James T.Y."/>
            <person name="O'Malley M.A."/>
            <person name="Stajich J.E."/>
            <person name="Spatafora J.W."/>
            <person name="Visel A."/>
            <person name="Grigoriev I.V."/>
        </authorList>
    </citation>
    <scope>NUCLEOTIDE SEQUENCE [LARGE SCALE GENOMIC DNA]</scope>
    <source>
        <strain evidence="3 4">62-1032</strain>
    </source>
</reference>
<sequence length="530" mass="58403">MQPDSAALPVAEEASELDTTNLPPPPVPLLAVERDQAPADSELEASDEAPEDVDEEFIPKSRRKAPAKKRKLEGAEATAALKKRKGARLGRLEAMLQSLPMEILGEILSHLNPPMLIRLSRMAKVFRSLLMTKTSRVIWRRAFDNDGIGELEAPDWSEPKLASLIWDKECELCGRQKVHKICYALRKRVCDACFKTNLSTPGQILAEHPELHPDTFKCCPFTDTPPCRGGNWPGAFGHNSGLQLFLTPVVLAESANLTDLAQRDRLNELLGDETQESQVQAHVKHCEELLPKVAKDAKMLQEWQFDHDGSRSTNKRLLRQERAATIQKHCEGAGYEAIDIQVGLSHSSPVYSLVDQPYALTDRVWRKISVTIFAHLTKVHQDRLDAEARRLVEEQRRREMEEVQRQQHARRLNEVMERMRARLTSSGYGAGHGQQQQQGGPQGAAGPSYGGAGAGGGYGYGGGAGRDYAGRPVSPEERALYLVQQILQRTPTTGFTLADLQLLEGAMAMLPDPAGRGPPGDDGAGGGGWF</sequence>
<dbReference type="Gene3D" id="1.20.1280.50">
    <property type="match status" value="1"/>
</dbReference>
<feature type="compositionally biased region" description="Basic residues" evidence="1">
    <location>
        <begin position="60"/>
        <end position="71"/>
    </location>
</feature>
<dbReference type="AlphaFoldDB" id="A0A1Y2FYF2"/>
<evidence type="ECO:0000313" key="4">
    <source>
        <dbReference type="Proteomes" id="UP000193467"/>
    </source>
</evidence>
<feature type="region of interest" description="Disordered" evidence="1">
    <location>
        <begin position="1"/>
        <end position="75"/>
    </location>
</feature>
<dbReference type="InterPro" id="IPR036047">
    <property type="entry name" value="F-box-like_dom_sf"/>
</dbReference>
<evidence type="ECO:0000313" key="3">
    <source>
        <dbReference type="EMBL" id="ORY88582.1"/>
    </source>
</evidence>
<dbReference type="PROSITE" id="PS50181">
    <property type="entry name" value="FBOX"/>
    <property type="match status" value="1"/>
</dbReference>
<organism evidence="3 4">
    <name type="scientific">Leucosporidium creatinivorum</name>
    <dbReference type="NCBI Taxonomy" id="106004"/>
    <lineage>
        <taxon>Eukaryota</taxon>
        <taxon>Fungi</taxon>
        <taxon>Dikarya</taxon>
        <taxon>Basidiomycota</taxon>
        <taxon>Pucciniomycotina</taxon>
        <taxon>Microbotryomycetes</taxon>
        <taxon>Leucosporidiales</taxon>
        <taxon>Leucosporidium</taxon>
    </lineage>
</organism>
<dbReference type="SUPFAM" id="SSF81383">
    <property type="entry name" value="F-box domain"/>
    <property type="match status" value="1"/>
</dbReference>
<dbReference type="Proteomes" id="UP000193467">
    <property type="component" value="Unassembled WGS sequence"/>
</dbReference>
<comment type="caution">
    <text evidence="3">The sequence shown here is derived from an EMBL/GenBank/DDBJ whole genome shotgun (WGS) entry which is preliminary data.</text>
</comment>
<proteinExistence type="predicted"/>
<dbReference type="EMBL" id="MCGR01000009">
    <property type="protein sequence ID" value="ORY88582.1"/>
    <property type="molecule type" value="Genomic_DNA"/>
</dbReference>
<gene>
    <name evidence="3" type="ORF">BCR35DRAFT_350828</name>
</gene>
<evidence type="ECO:0000259" key="2">
    <source>
        <dbReference type="PROSITE" id="PS50181"/>
    </source>
</evidence>
<dbReference type="OrthoDB" id="3248205at2759"/>
<dbReference type="InParanoid" id="A0A1Y2FYF2"/>
<protein>
    <recommendedName>
        <fullName evidence="2">F-box domain-containing protein</fullName>
    </recommendedName>
</protein>
<accession>A0A1Y2FYF2</accession>
<feature type="domain" description="F-box" evidence="2">
    <location>
        <begin position="93"/>
        <end position="142"/>
    </location>
</feature>
<feature type="region of interest" description="Disordered" evidence="1">
    <location>
        <begin position="426"/>
        <end position="448"/>
    </location>
</feature>
<name>A0A1Y2FYF2_9BASI</name>
<dbReference type="InterPro" id="IPR001810">
    <property type="entry name" value="F-box_dom"/>
</dbReference>
<feature type="compositionally biased region" description="Acidic residues" evidence="1">
    <location>
        <begin position="41"/>
        <end position="56"/>
    </location>
</feature>
<evidence type="ECO:0000256" key="1">
    <source>
        <dbReference type="SAM" id="MobiDB-lite"/>
    </source>
</evidence>
<dbReference type="STRING" id="106004.A0A1Y2FYF2"/>